<dbReference type="PROSITE" id="PS00455">
    <property type="entry name" value="AMP_BINDING"/>
    <property type="match status" value="1"/>
</dbReference>
<dbReference type="Gene3D" id="3.40.50.12780">
    <property type="entry name" value="N-terminal domain of ligase-like"/>
    <property type="match status" value="1"/>
</dbReference>
<evidence type="ECO:0000313" key="3">
    <source>
        <dbReference type="Proteomes" id="UP001590950"/>
    </source>
</evidence>
<evidence type="ECO:0000313" key="2">
    <source>
        <dbReference type="EMBL" id="KAL2043496.1"/>
    </source>
</evidence>
<dbReference type="PANTHER" id="PTHR24096:SF267">
    <property type="entry name" value="MALONATE--COA LIGASE ACSF3, MITOCHONDRIAL"/>
    <property type="match status" value="1"/>
</dbReference>
<sequence length="286" mass="31656">MHSHGLPALLEKAAKSNPSCGLIVPASGSVRSFTSLSYQDLLFQAQRKSDILQQVQGFKKGAPILVYLDEHLETFIWFWAILHADAVPVISSPFSNIAEQRQRYIRGLANLLEHPICVTKIKLLELFDGQDGLNIRTTDSLISNSDHVPKLQMDDHVGGRNDDLANLMLTSGSTGTPKAVRLSHNQIFAAVAGKVLSRELPVGKPYLNWIGLDHVASITEIHLTATYMGVDQVHLHTADIVSDHLEFLNLLSRYKVVRTFAPNFFLASSSPRCDPSGRIDAQKIWT</sequence>
<feature type="domain" description="AMP-dependent synthetase/ligase" evidence="1">
    <location>
        <begin position="32"/>
        <end position="259"/>
    </location>
</feature>
<dbReference type="InterPro" id="IPR042099">
    <property type="entry name" value="ANL_N_sf"/>
</dbReference>
<comment type="caution">
    <text evidence="2">The sequence shown here is derived from an EMBL/GenBank/DDBJ whole genome shotgun (WGS) entry which is preliminary data.</text>
</comment>
<gene>
    <name evidence="2" type="ORF">N7G274_003803</name>
</gene>
<dbReference type="Proteomes" id="UP001590950">
    <property type="component" value="Unassembled WGS sequence"/>
</dbReference>
<keyword evidence="3" id="KW-1185">Reference proteome</keyword>
<evidence type="ECO:0000259" key="1">
    <source>
        <dbReference type="Pfam" id="PF00501"/>
    </source>
</evidence>
<protein>
    <recommendedName>
        <fullName evidence="1">AMP-dependent synthetase/ligase domain-containing protein</fullName>
    </recommendedName>
</protein>
<proteinExistence type="predicted"/>
<accession>A0ABR4ADD8</accession>
<name>A0ABR4ADD8_9LECA</name>
<reference evidence="2 3" key="1">
    <citation type="submission" date="2024-09" db="EMBL/GenBank/DDBJ databases">
        <title>Rethinking Asexuality: The Enigmatic Case of Functional Sexual Genes in Lepraria (Stereocaulaceae).</title>
        <authorList>
            <person name="Doellman M."/>
            <person name="Sun Y."/>
            <person name="Barcenas-Pena A."/>
            <person name="Lumbsch H.T."/>
            <person name="Grewe F."/>
        </authorList>
    </citation>
    <scope>NUCLEOTIDE SEQUENCE [LARGE SCALE GENOMIC DNA]</scope>
    <source>
        <strain evidence="2 3">Mercado 3170</strain>
    </source>
</reference>
<dbReference type="Pfam" id="PF00501">
    <property type="entry name" value="AMP-binding"/>
    <property type="match status" value="1"/>
</dbReference>
<dbReference type="InterPro" id="IPR000873">
    <property type="entry name" value="AMP-dep_synth/lig_dom"/>
</dbReference>
<organism evidence="2 3">
    <name type="scientific">Stereocaulon virgatum</name>
    <dbReference type="NCBI Taxonomy" id="373712"/>
    <lineage>
        <taxon>Eukaryota</taxon>
        <taxon>Fungi</taxon>
        <taxon>Dikarya</taxon>
        <taxon>Ascomycota</taxon>
        <taxon>Pezizomycotina</taxon>
        <taxon>Lecanoromycetes</taxon>
        <taxon>OSLEUM clade</taxon>
        <taxon>Lecanoromycetidae</taxon>
        <taxon>Lecanorales</taxon>
        <taxon>Lecanorineae</taxon>
        <taxon>Stereocaulaceae</taxon>
        <taxon>Stereocaulon</taxon>
    </lineage>
</organism>
<dbReference type="InterPro" id="IPR020845">
    <property type="entry name" value="AMP-binding_CS"/>
</dbReference>
<dbReference type="EMBL" id="JBEFKJ010000011">
    <property type="protein sequence ID" value="KAL2043496.1"/>
    <property type="molecule type" value="Genomic_DNA"/>
</dbReference>
<dbReference type="PANTHER" id="PTHR24096">
    <property type="entry name" value="LONG-CHAIN-FATTY-ACID--COA LIGASE"/>
    <property type="match status" value="1"/>
</dbReference>
<dbReference type="SUPFAM" id="SSF56801">
    <property type="entry name" value="Acetyl-CoA synthetase-like"/>
    <property type="match status" value="1"/>
</dbReference>